<reference evidence="4 5" key="1">
    <citation type="submission" date="2019-08" db="EMBL/GenBank/DDBJ databases">
        <authorList>
            <person name="Alioto T."/>
            <person name="Alioto T."/>
            <person name="Gomez Garrido J."/>
        </authorList>
    </citation>
    <scope>NUCLEOTIDE SEQUENCE [LARGE SCALE GENOMIC DNA]</scope>
</reference>
<name>A0A5E4MR21_9HEMI</name>
<feature type="region of interest" description="Disordered" evidence="1">
    <location>
        <begin position="186"/>
        <end position="209"/>
    </location>
</feature>
<organism evidence="4 5">
    <name type="scientific">Cinara cedri</name>
    <dbReference type="NCBI Taxonomy" id="506608"/>
    <lineage>
        <taxon>Eukaryota</taxon>
        <taxon>Metazoa</taxon>
        <taxon>Ecdysozoa</taxon>
        <taxon>Arthropoda</taxon>
        <taxon>Hexapoda</taxon>
        <taxon>Insecta</taxon>
        <taxon>Pterygota</taxon>
        <taxon>Neoptera</taxon>
        <taxon>Paraneoptera</taxon>
        <taxon>Hemiptera</taxon>
        <taxon>Sternorrhyncha</taxon>
        <taxon>Aphidomorpha</taxon>
        <taxon>Aphidoidea</taxon>
        <taxon>Aphididae</taxon>
        <taxon>Lachninae</taxon>
        <taxon>Cinara</taxon>
    </lineage>
</organism>
<dbReference type="Pfam" id="PF00782">
    <property type="entry name" value="DSPc"/>
    <property type="match status" value="1"/>
</dbReference>
<evidence type="ECO:0000313" key="4">
    <source>
        <dbReference type="EMBL" id="VVC34669.1"/>
    </source>
</evidence>
<dbReference type="GO" id="GO:0006370">
    <property type="term" value="P:7-methylguanosine mRNA capping"/>
    <property type="evidence" value="ECO:0007669"/>
    <property type="project" value="TreeGrafter"/>
</dbReference>
<dbReference type="OrthoDB" id="6627168at2759"/>
<dbReference type="InterPro" id="IPR051029">
    <property type="entry name" value="mRNA_Capping_Enz/RNA_Phosphat"/>
</dbReference>
<dbReference type="InterPro" id="IPR000340">
    <property type="entry name" value="Dual-sp_phosphatase_cat-dom"/>
</dbReference>
<dbReference type="PROSITE" id="PS50056">
    <property type="entry name" value="TYR_PHOSPHATASE_2"/>
    <property type="match status" value="1"/>
</dbReference>
<feature type="domain" description="Tyrosine specific protein phosphatases" evidence="3">
    <location>
        <begin position="311"/>
        <end position="367"/>
    </location>
</feature>
<dbReference type="Gene3D" id="3.90.190.10">
    <property type="entry name" value="Protein tyrosine phosphatase superfamily"/>
    <property type="match status" value="1"/>
</dbReference>
<feature type="compositionally biased region" description="Low complexity" evidence="1">
    <location>
        <begin position="186"/>
        <end position="206"/>
    </location>
</feature>
<proteinExistence type="predicted"/>
<feature type="domain" description="Tyrosine-protein phosphatase" evidence="2">
    <location>
        <begin position="224"/>
        <end position="390"/>
    </location>
</feature>
<dbReference type="PANTHER" id="PTHR10367">
    <property type="entry name" value="MRNA-CAPPING ENZYME"/>
    <property type="match status" value="1"/>
</dbReference>
<evidence type="ECO:0000256" key="1">
    <source>
        <dbReference type="SAM" id="MobiDB-lite"/>
    </source>
</evidence>
<dbReference type="InterPro" id="IPR029021">
    <property type="entry name" value="Prot-tyrosine_phosphatase-like"/>
</dbReference>
<dbReference type="PANTHER" id="PTHR10367:SF17">
    <property type="entry name" value="MRNA-CAPPING ENZYME"/>
    <property type="match status" value="1"/>
</dbReference>
<dbReference type="GO" id="GO:0004484">
    <property type="term" value="F:mRNA guanylyltransferase activity"/>
    <property type="evidence" value="ECO:0007669"/>
    <property type="project" value="TreeGrafter"/>
</dbReference>
<evidence type="ECO:0000259" key="3">
    <source>
        <dbReference type="PROSITE" id="PS50056"/>
    </source>
</evidence>
<dbReference type="PROSITE" id="PS50054">
    <property type="entry name" value="TYR_PHOSPHATASE_DUAL"/>
    <property type="match status" value="1"/>
</dbReference>
<sequence>MEVNKPSPLKMTGNLIENFKLFKQELQIFFDATEFHTKKEATQVEILLNMLGPDGLKVYNTLEGKKETVGEILNALEIYCISKTNKLMEHYQFFTRKQGAEEPFDNFYTDLKQLIKTCRFDQCEEDLLKVQIVLGISNKNVQTSLLSKDLPLEKVVDYCRSEEQTENNRRIVQEINTHLLFSIDTSENTESGTNSNNQSTQNANSNPPGSKHFKIPIGWLDFTPYSTIIVNRFLAFKTPLDSKYRVPMSHIFNIDMLFSSMAEKKVDLRLWIDLTTSNNYYDQLEVINNNCHYVKLPLVGNEDPPTSKEVDSFLDICRDFVSSNPNLHIGVHCHHGLNQAGFLIITWLIEVLHYNVIDALQEFAAARSPGITKQPYINELYRRYEVRRINYTD</sequence>
<evidence type="ECO:0000313" key="5">
    <source>
        <dbReference type="Proteomes" id="UP000325440"/>
    </source>
</evidence>
<accession>A0A5E4MR21</accession>
<dbReference type="Proteomes" id="UP000325440">
    <property type="component" value="Unassembled WGS sequence"/>
</dbReference>
<dbReference type="EMBL" id="CABPRJ010001006">
    <property type="protein sequence ID" value="VVC34669.1"/>
    <property type="molecule type" value="Genomic_DNA"/>
</dbReference>
<gene>
    <name evidence="4" type="ORF">CINCED_3A019005</name>
</gene>
<keyword evidence="5" id="KW-1185">Reference proteome</keyword>
<evidence type="ECO:0000259" key="2">
    <source>
        <dbReference type="PROSITE" id="PS50054"/>
    </source>
</evidence>
<dbReference type="InterPro" id="IPR000387">
    <property type="entry name" value="Tyr_Pase_dom"/>
</dbReference>
<dbReference type="SUPFAM" id="SSF52799">
    <property type="entry name" value="(Phosphotyrosine protein) phosphatases II"/>
    <property type="match status" value="1"/>
</dbReference>
<dbReference type="AlphaFoldDB" id="A0A5E4MR21"/>
<protein>
    <submittedName>
        <fullName evidence="4">Protein-tyrosine phosphatase-like,Dual specificity phosphatase, catalytic domain,Tyrosine</fullName>
    </submittedName>
</protein>
<dbReference type="InterPro" id="IPR020422">
    <property type="entry name" value="TYR_PHOSPHATASE_DUAL_dom"/>
</dbReference>